<comment type="subunit">
    <text evidence="5">Homodimer.</text>
</comment>
<evidence type="ECO:0000256" key="1">
    <source>
        <dbReference type="ARBA" id="ARBA00006717"/>
    </source>
</evidence>
<dbReference type="EC" id="5.4.2.11" evidence="5 9"/>
<dbReference type="GO" id="GO:0006096">
    <property type="term" value="P:glycolytic process"/>
    <property type="evidence" value="ECO:0007669"/>
    <property type="project" value="UniProtKB-UniRule"/>
</dbReference>
<keyword evidence="4 5" id="KW-0413">Isomerase</keyword>
<keyword evidence="3 5" id="KW-0324">Glycolysis</keyword>
<name>A0A1E3VQN7_9HYPH</name>
<protein>
    <recommendedName>
        <fullName evidence="5 9">2,3-bisphosphoglycerate-dependent phosphoglycerate mutase</fullName>
        <shortName evidence="5">BPG-dependent PGAM</shortName>
        <shortName evidence="5">PGAM</shortName>
        <shortName evidence="5">Phosphoglyceromutase</shortName>
        <shortName evidence="5">dPGM</shortName>
        <ecNumber evidence="5 9">5.4.2.11</ecNumber>
    </recommendedName>
</protein>
<sequence length="217" mass="23975">MLQKTGDRPQGSNNVLVLVRHGQSEWNRLNMFTGWKDVGLSEEGVSEAHRAGQRLKDEGLVFDSAFASTLKRAHNTLDIILGEVGQGKLPIIKAAALNERDYGDLVGINKEEARKRFGAEKVQIWQRSYDVAPPGGESLKDTAARVCPFFDRWIVPELQSGKNVIVVAHGNSLRSLIMELDKLTPEEVQHYSLATATPVIYRVKADGTLAEKRSLAA</sequence>
<dbReference type="CDD" id="cd07067">
    <property type="entry name" value="HP_PGM_like"/>
    <property type="match status" value="1"/>
</dbReference>
<dbReference type="STRING" id="1774970.AUC70_02965"/>
<evidence type="ECO:0000256" key="9">
    <source>
        <dbReference type="RuleBase" id="RU004512"/>
    </source>
</evidence>
<evidence type="ECO:0000313" key="11">
    <source>
        <dbReference type="Proteomes" id="UP000094172"/>
    </source>
</evidence>
<dbReference type="PANTHER" id="PTHR11931">
    <property type="entry name" value="PHOSPHOGLYCERATE MUTASE"/>
    <property type="match status" value="1"/>
</dbReference>
<gene>
    <name evidence="5" type="primary">gpmA</name>
    <name evidence="10" type="ORF">AUC70_02965</name>
</gene>
<evidence type="ECO:0000256" key="5">
    <source>
        <dbReference type="HAMAP-Rule" id="MF_01039"/>
    </source>
</evidence>
<dbReference type="Gene3D" id="3.40.50.1240">
    <property type="entry name" value="Phosphoglycerate mutase-like"/>
    <property type="match status" value="1"/>
</dbReference>
<evidence type="ECO:0000256" key="4">
    <source>
        <dbReference type="ARBA" id="ARBA00023235"/>
    </source>
</evidence>
<dbReference type="EMBL" id="LPWE01000010">
    <property type="protein sequence ID" value="ODR95840.1"/>
    <property type="molecule type" value="Genomic_DNA"/>
</dbReference>
<comment type="catalytic activity">
    <reaction evidence="5 9">
        <text>(2R)-2-phosphoglycerate = (2R)-3-phosphoglycerate</text>
        <dbReference type="Rhea" id="RHEA:15901"/>
        <dbReference type="ChEBI" id="CHEBI:58272"/>
        <dbReference type="ChEBI" id="CHEBI:58289"/>
        <dbReference type="EC" id="5.4.2.11"/>
    </reaction>
</comment>
<dbReference type="SUPFAM" id="SSF53254">
    <property type="entry name" value="Phosphoglycerate mutase-like"/>
    <property type="match status" value="1"/>
</dbReference>
<evidence type="ECO:0000256" key="2">
    <source>
        <dbReference type="ARBA" id="ARBA00022432"/>
    </source>
</evidence>
<organism evidence="10 11">
    <name type="scientific">Methyloceanibacter stevinii</name>
    <dbReference type="NCBI Taxonomy" id="1774970"/>
    <lineage>
        <taxon>Bacteria</taxon>
        <taxon>Pseudomonadati</taxon>
        <taxon>Pseudomonadota</taxon>
        <taxon>Alphaproteobacteria</taxon>
        <taxon>Hyphomicrobiales</taxon>
        <taxon>Hyphomicrobiaceae</taxon>
        <taxon>Methyloceanibacter</taxon>
    </lineage>
</organism>
<dbReference type="HAMAP" id="MF_01039">
    <property type="entry name" value="PGAM_GpmA"/>
    <property type="match status" value="1"/>
</dbReference>
<feature type="binding site" evidence="5 7">
    <location>
        <position position="72"/>
    </location>
    <ligand>
        <name>substrate</name>
    </ligand>
</feature>
<dbReference type="Pfam" id="PF00300">
    <property type="entry name" value="His_Phos_1"/>
    <property type="match status" value="1"/>
</dbReference>
<feature type="active site" description="Proton donor/acceptor" evidence="5 6">
    <location>
        <position position="99"/>
    </location>
</feature>
<dbReference type="GO" id="GO:0004619">
    <property type="term" value="F:phosphoglycerate mutase activity"/>
    <property type="evidence" value="ECO:0007669"/>
    <property type="project" value="UniProtKB-UniRule"/>
</dbReference>
<feature type="binding site" evidence="5 7">
    <location>
        <position position="110"/>
    </location>
    <ligand>
        <name>substrate</name>
    </ligand>
</feature>
<feature type="binding site" evidence="5 7">
    <location>
        <begin position="99"/>
        <end position="102"/>
    </location>
    <ligand>
        <name>substrate</name>
    </ligand>
</feature>
<feature type="binding site" evidence="5 7">
    <location>
        <begin position="170"/>
        <end position="171"/>
    </location>
    <ligand>
        <name>substrate</name>
    </ligand>
</feature>
<dbReference type="AlphaFoldDB" id="A0A1E3VQN7"/>
<evidence type="ECO:0000256" key="7">
    <source>
        <dbReference type="PIRSR" id="PIRSR613078-2"/>
    </source>
</evidence>
<evidence type="ECO:0000313" key="10">
    <source>
        <dbReference type="EMBL" id="ODR95840.1"/>
    </source>
</evidence>
<keyword evidence="2 5" id="KW-0312">Gluconeogenesis</keyword>
<proteinExistence type="inferred from homology"/>
<dbReference type="NCBIfam" id="TIGR01258">
    <property type="entry name" value="pgm_1"/>
    <property type="match status" value="1"/>
</dbReference>
<comment type="caution">
    <text evidence="5">Lacks conserved residue(s) required for the propagation of feature annotation.</text>
</comment>
<feature type="site" description="Transition state stabilizer" evidence="5 8">
    <location>
        <position position="169"/>
    </location>
</feature>
<accession>A0A1E3VQN7</accession>
<dbReference type="GO" id="GO:0006094">
    <property type="term" value="P:gluconeogenesis"/>
    <property type="evidence" value="ECO:0007669"/>
    <property type="project" value="UniProtKB-UniRule"/>
</dbReference>
<dbReference type="InterPro" id="IPR001345">
    <property type="entry name" value="PG/BPGM_mutase_AS"/>
</dbReference>
<dbReference type="Proteomes" id="UP000094172">
    <property type="component" value="Unassembled WGS sequence"/>
</dbReference>
<reference evidence="10 11" key="1">
    <citation type="journal article" date="2016" name="Environ. Microbiol.">
        <title>New Methyloceanibacter diversity from North Sea sediments includes methanotroph containing solely the soluble methane monooxygenase.</title>
        <authorList>
            <person name="Vekeman B."/>
            <person name="Kerckhof F.M."/>
            <person name="Cremers G."/>
            <person name="de Vos P."/>
            <person name="Vandamme P."/>
            <person name="Boon N."/>
            <person name="Op den Camp H.J."/>
            <person name="Heylen K."/>
        </authorList>
    </citation>
    <scope>NUCLEOTIDE SEQUENCE [LARGE SCALE GENOMIC DNA]</scope>
    <source>
        <strain evidence="10 11">R-67176</strain>
    </source>
</reference>
<feature type="binding site" evidence="5 7">
    <location>
        <begin position="33"/>
        <end position="34"/>
    </location>
    <ligand>
        <name>substrate</name>
    </ligand>
</feature>
<dbReference type="InterPro" id="IPR013078">
    <property type="entry name" value="His_Pase_superF_clade-1"/>
</dbReference>
<dbReference type="UniPathway" id="UPA00109">
    <property type="reaction ID" value="UER00186"/>
</dbReference>
<dbReference type="SMART" id="SM00855">
    <property type="entry name" value="PGAM"/>
    <property type="match status" value="1"/>
</dbReference>
<keyword evidence="11" id="KW-1185">Reference proteome</keyword>
<dbReference type="RefSeq" id="WP_069444033.1">
    <property type="nucleotide sequence ID" value="NZ_LPWE01000010.1"/>
</dbReference>
<dbReference type="InterPro" id="IPR005952">
    <property type="entry name" value="Phosphogly_mut1"/>
</dbReference>
<dbReference type="PROSITE" id="PS00175">
    <property type="entry name" value="PG_MUTASE"/>
    <property type="match status" value="1"/>
</dbReference>
<comment type="caution">
    <text evidence="10">The sequence shown here is derived from an EMBL/GenBank/DDBJ whole genome shotgun (WGS) entry which is preliminary data.</text>
</comment>
<evidence type="ECO:0000256" key="8">
    <source>
        <dbReference type="PIRSR" id="PIRSR613078-3"/>
    </source>
</evidence>
<evidence type="ECO:0000256" key="3">
    <source>
        <dbReference type="ARBA" id="ARBA00023152"/>
    </source>
</evidence>
<comment type="pathway">
    <text evidence="5 9">Carbohydrate degradation; glycolysis; pyruvate from D-glyceraldehyde 3-phosphate: step 3/5.</text>
</comment>
<comment type="similarity">
    <text evidence="1 5">Belongs to the phosphoglycerate mutase family. BPG-dependent PGAM subfamily.</text>
</comment>
<evidence type="ECO:0000256" key="6">
    <source>
        <dbReference type="PIRSR" id="PIRSR613078-1"/>
    </source>
</evidence>
<dbReference type="InterPro" id="IPR029033">
    <property type="entry name" value="His_PPase_superfam"/>
</dbReference>
<comment type="function">
    <text evidence="5 9">Catalyzes the interconversion of 2-phosphoglycerate and 3-phosphoglycerate.</text>
</comment>
<feature type="active site" description="Tele-phosphohistidine intermediate" evidence="5 6">
    <location>
        <position position="21"/>
    </location>
</feature>
<feature type="binding site" evidence="5 7">
    <location>
        <begin position="20"/>
        <end position="27"/>
    </location>
    <ligand>
        <name>substrate</name>
    </ligand>
</feature>